<dbReference type="SUPFAM" id="SSF53335">
    <property type="entry name" value="S-adenosyl-L-methionine-dependent methyltransferases"/>
    <property type="match status" value="1"/>
</dbReference>
<dbReference type="InterPro" id="IPR029063">
    <property type="entry name" value="SAM-dependent_MTases_sf"/>
</dbReference>
<evidence type="ECO:0000313" key="1">
    <source>
        <dbReference type="Proteomes" id="UP000036681"/>
    </source>
</evidence>
<proteinExistence type="predicted"/>
<protein>
    <submittedName>
        <fullName evidence="2">MTS domain-containing protein</fullName>
    </submittedName>
</protein>
<name>A0A0M3I9T0_ASCLU</name>
<dbReference type="Gene3D" id="3.40.50.150">
    <property type="entry name" value="Vaccinia Virus protein VP39"/>
    <property type="match status" value="1"/>
</dbReference>
<keyword evidence="1" id="KW-1185">Reference proteome</keyword>
<organism evidence="1 2">
    <name type="scientific">Ascaris lumbricoides</name>
    <name type="common">Giant roundworm</name>
    <dbReference type="NCBI Taxonomy" id="6252"/>
    <lineage>
        <taxon>Eukaryota</taxon>
        <taxon>Metazoa</taxon>
        <taxon>Ecdysozoa</taxon>
        <taxon>Nematoda</taxon>
        <taxon>Chromadorea</taxon>
        <taxon>Rhabditida</taxon>
        <taxon>Spirurina</taxon>
        <taxon>Ascaridomorpha</taxon>
        <taxon>Ascaridoidea</taxon>
        <taxon>Ascarididae</taxon>
        <taxon>Ascaris</taxon>
    </lineage>
</organism>
<reference evidence="2" key="1">
    <citation type="submission" date="2017-02" db="UniProtKB">
        <authorList>
            <consortium name="WormBaseParasite"/>
        </authorList>
    </citation>
    <scope>IDENTIFICATION</scope>
</reference>
<sequence>MWAVDHGWMPTSYGRVMVAAPFVTASLQLAEGVDLKAKILCIGLGGGGINMFFASKFPKTHVTVVEIEPVVVWLARRWFDVGIRDNHDVRTMNGVRYIMESGTVAVNVLQLQSADKKLEAVVKVFKRNFVNCITARMEEGNLLLICFNHTPPTREISLLRKRFGEVWYRLQSDDLSEISHLAFYS</sequence>
<dbReference type="AlphaFoldDB" id="A0A0M3I9T0"/>
<evidence type="ECO:0000313" key="2">
    <source>
        <dbReference type="WBParaSite" id="ALUE_0001425101-mRNA-1"/>
    </source>
</evidence>
<dbReference type="WBParaSite" id="ALUE_0001425101-mRNA-1">
    <property type="protein sequence ID" value="ALUE_0001425101-mRNA-1"/>
    <property type="gene ID" value="ALUE_0001425101"/>
</dbReference>
<dbReference type="Proteomes" id="UP000036681">
    <property type="component" value="Unplaced"/>
</dbReference>
<accession>A0A0M3I9T0</accession>